<reference evidence="1 2" key="1">
    <citation type="submission" date="2013-02" db="EMBL/GenBank/DDBJ databases">
        <title>The Genome Annotation of Plasmodium falciparum FCH/4.</title>
        <authorList>
            <consortium name="The Broad Institute Genome Sequencing Platform"/>
            <consortium name="The Broad Institute Genome Sequencing Center for Infectious Disease"/>
            <person name="Neafsey D."/>
            <person name="Hoffman S."/>
            <person name="Volkman S."/>
            <person name="Rosenthal P."/>
            <person name="Walker B."/>
            <person name="Young S.K."/>
            <person name="Zeng Q."/>
            <person name="Gargeya S."/>
            <person name="Fitzgerald M."/>
            <person name="Haas B."/>
            <person name="Abouelleil A."/>
            <person name="Allen A.W."/>
            <person name="Alvarado L."/>
            <person name="Arachchi H.M."/>
            <person name="Berlin A.M."/>
            <person name="Chapman S.B."/>
            <person name="Gainer-Dewar J."/>
            <person name="Goldberg J."/>
            <person name="Griggs A."/>
            <person name="Gujja S."/>
            <person name="Hansen M."/>
            <person name="Howarth C."/>
            <person name="Imamovic A."/>
            <person name="Ireland A."/>
            <person name="Larimer J."/>
            <person name="McCowan C."/>
            <person name="Murphy C."/>
            <person name="Pearson M."/>
            <person name="Poon T.W."/>
            <person name="Priest M."/>
            <person name="Roberts A."/>
            <person name="Saif S."/>
            <person name="Shea T."/>
            <person name="Sisk P."/>
            <person name="Sykes S."/>
            <person name="Wortman J."/>
            <person name="Nusbaum C."/>
            <person name="Birren B."/>
        </authorList>
    </citation>
    <scope>NUCLEOTIDE SEQUENCE [LARGE SCALE GENOMIC DNA]</scope>
    <source>
        <strain evidence="1 2">FCH/4</strain>
    </source>
</reference>
<name>A0A024VM91_PLAFA</name>
<evidence type="ECO:0000313" key="1">
    <source>
        <dbReference type="EMBL" id="ETW29335.1"/>
    </source>
</evidence>
<gene>
    <name evidence="1" type="ORF">PFFCH_03246</name>
</gene>
<reference evidence="1 2" key="2">
    <citation type="submission" date="2013-02" db="EMBL/GenBank/DDBJ databases">
        <title>The Genome Sequence of Plasmodium falciparum FCH/4.</title>
        <authorList>
            <consortium name="The Broad Institute Genome Sequencing Platform"/>
            <consortium name="The Broad Institute Genome Sequencing Center for Infectious Disease"/>
            <person name="Neafsey D."/>
            <person name="Cheeseman I."/>
            <person name="Volkman S."/>
            <person name="Adams J."/>
            <person name="Walker B."/>
            <person name="Young S.K."/>
            <person name="Zeng Q."/>
            <person name="Gargeya S."/>
            <person name="Fitzgerald M."/>
            <person name="Haas B."/>
            <person name="Abouelleil A."/>
            <person name="Alvarado L."/>
            <person name="Arachchi H.M."/>
            <person name="Berlin A.M."/>
            <person name="Chapman S.B."/>
            <person name="Dewar J."/>
            <person name="Goldberg J."/>
            <person name="Griggs A."/>
            <person name="Gujja S."/>
            <person name="Hansen M."/>
            <person name="Howarth C."/>
            <person name="Imamovic A."/>
            <person name="Larimer J."/>
            <person name="McCowan C."/>
            <person name="Murphy C."/>
            <person name="Neiman D."/>
            <person name="Pearson M."/>
            <person name="Priest M."/>
            <person name="Roberts A."/>
            <person name="Saif S."/>
            <person name="Shea T."/>
            <person name="Sisk P."/>
            <person name="Sykes S."/>
            <person name="Wortman J."/>
            <person name="Nusbaum C."/>
            <person name="Birren B."/>
        </authorList>
    </citation>
    <scope>NUCLEOTIDE SEQUENCE [LARGE SCALE GENOMIC DNA]</scope>
    <source>
        <strain evidence="1 2">FCH/4</strain>
    </source>
</reference>
<dbReference type="AlphaFoldDB" id="A0A024VM91"/>
<protein>
    <submittedName>
        <fullName evidence="1">Uncharacterized protein</fullName>
    </submittedName>
</protein>
<accession>A0A024VM91</accession>
<organism evidence="1 2">
    <name type="scientific">Plasmodium falciparum FCH/4</name>
    <dbReference type="NCBI Taxonomy" id="1036724"/>
    <lineage>
        <taxon>Eukaryota</taxon>
        <taxon>Sar</taxon>
        <taxon>Alveolata</taxon>
        <taxon>Apicomplexa</taxon>
        <taxon>Aconoidasida</taxon>
        <taxon>Haemosporida</taxon>
        <taxon>Plasmodiidae</taxon>
        <taxon>Plasmodium</taxon>
        <taxon>Plasmodium (Laverania)</taxon>
    </lineage>
</organism>
<dbReference type="Proteomes" id="UP000030656">
    <property type="component" value="Unassembled WGS sequence"/>
</dbReference>
<evidence type="ECO:0000313" key="2">
    <source>
        <dbReference type="Proteomes" id="UP000030656"/>
    </source>
</evidence>
<dbReference type="EMBL" id="KI927974">
    <property type="protein sequence ID" value="ETW29335.1"/>
    <property type="molecule type" value="Genomic_DNA"/>
</dbReference>
<proteinExistence type="predicted"/>
<sequence>MKKTTSYIFIIVLCNDKIYINPHICIFRNVKMRLRGGPSAWVSGIWVGVDMCMLKYNKLNH</sequence>